<comment type="catalytic activity">
    <reaction evidence="10">
        <text>an acyl phosphate + sn-glycerol 3-phosphate = a 1-acyl-sn-glycero-3-phosphate + phosphate</text>
        <dbReference type="Rhea" id="RHEA:34075"/>
        <dbReference type="ChEBI" id="CHEBI:43474"/>
        <dbReference type="ChEBI" id="CHEBI:57597"/>
        <dbReference type="ChEBI" id="CHEBI:57970"/>
        <dbReference type="ChEBI" id="CHEBI:59918"/>
        <dbReference type="EC" id="2.3.1.275"/>
    </reaction>
</comment>
<comment type="caution">
    <text evidence="10">Lacks conserved residue(s) required for the propagation of feature annotation.</text>
</comment>
<keyword evidence="4 10" id="KW-0812">Transmembrane</keyword>
<keyword evidence="6 10" id="KW-0443">Lipid metabolism</keyword>
<sequence>MGKLLICVVIGYLLGCINPAYLISKMKDKDITNQGTGNLGTTNAFINFGKVYGVLVLICDMGKAVLAVVVSRYLYPDFLLGGIVAGSMAVIGHILPFYNGFRGGKGVASFSGLVLISDWKLFLLLLAVGCIAALIFNYGCSISFTAAILFPVLYGVKTGNILVFLVLVLCSILLMYKHLENLRKIKEGAEPPIREFLYTHIMGGS</sequence>
<dbReference type="UniPathway" id="UPA00085"/>
<evidence type="ECO:0000256" key="9">
    <source>
        <dbReference type="ARBA" id="ARBA00023264"/>
    </source>
</evidence>
<keyword evidence="3 10" id="KW-0808">Transferase</keyword>
<keyword evidence="5 10" id="KW-1133">Transmembrane helix</keyword>
<keyword evidence="9 10" id="KW-1208">Phospholipid metabolism</keyword>
<gene>
    <name evidence="10" type="primary">plsY</name>
    <name evidence="11" type="ORF">A8806_11842</name>
</gene>
<dbReference type="InterPro" id="IPR003811">
    <property type="entry name" value="G3P_acylTferase_PlsY"/>
</dbReference>
<dbReference type="PANTHER" id="PTHR30309:SF0">
    <property type="entry name" value="GLYCEROL-3-PHOSPHATE ACYLTRANSFERASE-RELATED"/>
    <property type="match status" value="1"/>
</dbReference>
<proteinExistence type="inferred from homology"/>
<keyword evidence="12" id="KW-1185">Reference proteome</keyword>
<evidence type="ECO:0000256" key="6">
    <source>
        <dbReference type="ARBA" id="ARBA00023098"/>
    </source>
</evidence>
<dbReference type="EC" id="2.3.1.275" evidence="10"/>
<dbReference type="HAMAP" id="MF_01043">
    <property type="entry name" value="PlsY"/>
    <property type="match status" value="1"/>
</dbReference>
<comment type="caution">
    <text evidence="11">The sequence shown here is derived from an EMBL/GenBank/DDBJ whole genome shotgun (WGS) entry which is preliminary data.</text>
</comment>
<evidence type="ECO:0000256" key="5">
    <source>
        <dbReference type="ARBA" id="ARBA00022989"/>
    </source>
</evidence>
<evidence type="ECO:0000256" key="4">
    <source>
        <dbReference type="ARBA" id="ARBA00022692"/>
    </source>
</evidence>
<dbReference type="GO" id="GO:0005886">
    <property type="term" value="C:plasma membrane"/>
    <property type="evidence" value="ECO:0007669"/>
    <property type="project" value="UniProtKB-SubCell"/>
</dbReference>
<dbReference type="GO" id="GO:0008654">
    <property type="term" value="P:phospholipid biosynthetic process"/>
    <property type="evidence" value="ECO:0007669"/>
    <property type="project" value="UniProtKB-UniRule"/>
</dbReference>
<organism evidence="11 12">
    <name type="scientific">Faecalicatena orotica</name>
    <dbReference type="NCBI Taxonomy" id="1544"/>
    <lineage>
        <taxon>Bacteria</taxon>
        <taxon>Bacillati</taxon>
        <taxon>Bacillota</taxon>
        <taxon>Clostridia</taxon>
        <taxon>Lachnospirales</taxon>
        <taxon>Lachnospiraceae</taxon>
        <taxon>Faecalicatena</taxon>
    </lineage>
</organism>
<name>A0A2Y9BMK3_9FIRM</name>
<evidence type="ECO:0000256" key="10">
    <source>
        <dbReference type="HAMAP-Rule" id="MF_01043"/>
    </source>
</evidence>
<evidence type="ECO:0000256" key="1">
    <source>
        <dbReference type="ARBA" id="ARBA00022475"/>
    </source>
</evidence>
<dbReference type="Proteomes" id="UP000245845">
    <property type="component" value="Unassembled WGS sequence"/>
</dbReference>
<keyword evidence="2 10" id="KW-0444">Lipid biosynthesis</keyword>
<keyword evidence="7 10" id="KW-0472">Membrane</keyword>
<dbReference type="SMART" id="SM01207">
    <property type="entry name" value="G3P_acyltransf"/>
    <property type="match status" value="1"/>
</dbReference>
<keyword evidence="11" id="KW-0012">Acyltransferase</keyword>
<protein>
    <recommendedName>
        <fullName evidence="10">Glycerol-3-phosphate acyltransferase</fullName>
    </recommendedName>
    <alternativeName>
        <fullName evidence="10">Acyl-PO4 G3P acyltransferase</fullName>
    </alternativeName>
    <alternativeName>
        <fullName evidence="10">Acyl-phosphate--glycerol-3-phosphate acyltransferase</fullName>
    </alternativeName>
    <alternativeName>
        <fullName evidence="10">G3P acyltransferase</fullName>
        <shortName evidence="10">GPAT</shortName>
        <ecNumber evidence="10">2.3.1.275</ecNumber>
    </alternativeName>
    <alternativeName>
        <fullName evidence="10">Lysophosphatidic acid synthase</fullName>
        <shortName evidence="10">LPA synthase</shortName>
    </alternativeName>
</protein>
<dbReference type="OrthoDB" id="9777124at2"/>
<dbReference type="PANTHER" id="PTHR30309">
    <property type="entry name" value="INNER MEMBRANE PROTEIN YGIH"/>
    <property type="match status" value="1"/>
</dbReference>
<dbReference type="GO" id="GO:0043772">
    <property type="term" value="F:acyl-phosphate glycerol-3-phosphate acyltransferase activity"/>
    <property type="evidence" value="ECO:0007669"/>
    <property type="project" value="UniProtKB-UniRule"/>
</dbReference>
<reference evidence="11 12" key="1">
    <citation type="submission" date="2018-05" db="EMBL/GenBank/DDBJ databases">
        <title>The Hungate 1000. A catalogue of reference genomes from the rumen microbiome.</title>
        <authorList>
            <person name="Kelly W."/>
        </authorList>
    </citation>
    <scope>NUCLEOTIDE SEQUENCE [LARGE SCALE GENOMIC DNA]</scope>
    <source>
        <strain evidence="11 12">NLAE-zl-C242</strain>
    </source>
</reference>
<feature type="transmembrane region" description="Helical" evidence="10">
    <location>
        <begin position="121"/>
        <end position="154"/>
    </location>
</feature>
<dbReference type="AlphaFoldDB" id="A0A2Y9BMK3"/>
<feature type="transmembrane region" description="Helical" evidence="10">
    <location>
        <begin position="78"/>
        <end position="101"/>
    </location>
</feature>
<comment type="function">
    <text evidence="10">Catalyzes the transfer of an acyl group from acyl-phosphate (acyl-PO(4)) to glycerol-3-phosphate (G3P) to form lysophosphatidic acid (LPA). This enzyme utilizes acyl-phosphate as fatty acyl donor, but not acyl-CoA or acyl-ACP.</text>
</comment>
<evidence type="ECO:0000313" key="11">
    <source>
        <dbReference type="EMBL" id="PWJ22587.1"/>
    </source>
</evidence>
<comment type="similarity">
    <text evidence="10">Belongs to the PlsY family.</text>
</comment>
<accession>A0A2Y9BMK3</accession>
<evidence type="ECO:0000256" key="7">
    <source>
        <dbReference type="ARBA" id="ARBA00023136"/>
    </source>
</evidence>
<evidence type="ECO:0000313" key="12">
    <source>
        <dbReference type="Proteomes" id="UP000245845"/>
    </source>
</evidence>
<evidence type="ECO:0000256" key="8">
    <source>
        <dbReference type="ARBA" id="ARBA00023209"/>
    </source>
</evidence>
<comment type="subcellular location">
    <subcellularLocation>
        <location evidence="10">Cell membrane</location>
        <topology evidence="10">Multi-pass membrane protein</topology>
    </subcellularLocation>
</comment>
<keyword evidence="8 10" id="KW-0594">Phospholipid biosynthesis</keyword>
<dbReference type="RefSeq" id="WP_109733496.1">
    <property type="nucleotide sequence ID" value="NZ_BAAACK010000010.1"/>
</dbReference>
<keyword evidence="1 10" id="KW-1003">Cell membrane</keyword>
<dbReference type="Pfam" id="PF02660">
    <property type="entry name" value="G3P_acyltransf"/>
    <property type="match status" value="1"/>
</dbReference>
<feature type="transmembrane region" description="Helical" evidence="10">
    <location>
        <begin position="160"/>
        <end position="176"/>
    </location>
</feature>
<evidence type="ECO:0000256" key="3">
    <source>
        <dbReference type="ARBA" id="ARBA00022679"/>
    </source>
</evidence>
<dbReference type="EMBL" id="QGDL01000018">
    <property type="protein sequence ID" value="PWJ22587.1"/>
    <property type="molecule type" value="Genomic_DNA"/>
</dbReference>
<comment type="pathway">
    <text evidence="10">Lipid metabolism; phospholipid metabolism.</text>
</comment>
<evidence type="ECO:0000256" key="2">
    <source>
        <dbReference type="ARBA" id="ARBA00022516"/>
    </source>
</evidence>
<comment type="subunit">
    <text evidence="10">Probably interacts with PlsX.</text>
</comment>